<dbReference type="RefSeq" id="WP_394850457.1">
    <property type="nucleotide sequence ID" value="NZ_CP089982.1"/>
</dbReference>
<protein>
    <submittedName>
        <fullName evidence="1">DUF2000 domain-containing protein</fullName>
    </submittedName>
</protein>
<keyword evidence="2" id="KW-1185">Reference proteome</keyword>
<reference evidence="1 2" key="1">
    <citation type="submission" date="2021-12" db="EMBL/GenBank/DDBJ databases">
        <title>Discovery of the Pendulisporaceae a myxobacterial family with distinct sporulation behavior and unique specialized metabolism.</title>
        <authorList>
            <person name="Garcia R."/>
            <person name="Popoff A."/>
            <person name="Bader C.D."/>
            <person name="Loehr J."/>
            <person name="Walesch S."/>
            <person name="Walt C."/>
            <person name="Boldt J."/>
            <person name="Bunk B."/>
            <person name="Haeckl F.J.F.P.J."/>
            <person name="Gunesch A.P."/>
            <person name="Birkelbach J."/>
            <person name="Nuebel U."/>
            <person name="Pietschmann T."/>
            <person name="Bach T."/>
            <person name="Mueller R."/>
        </authorList>
    </citation>
    <scope>NUCLEOTIDE SEQUENCE [LARGE SCALE GENOMIC DNA]</scope>
    <source>
        <strain evidence="1 2">MSr12523</strain>
    </source>
</reference>
<dbReference type="EMBL" id="CP089982">
    <property type="protein sequence ID" value="WXA99813.1"/>
    <property type="molecule type" value="Genomic_DNA"/>
</dbReference>
<gene>
    <name evidence="1" type="ORF">LZC95_23730</name>
</gene>
<evidence type="ECO:0000313" key="2">
    <source>
        <dbReference type="Proteomes" id="UP001379533"/>
    </source>
</evidence>
<accession>A0ABZ2KMB9</accession>
<dbReference type="SUPFAM" id="SSF102462">
    <property type="entry name" value="Peptidyl-tRNA hydrolase II"/>
    <property type="match status" value="1"/>
</dbReference>
<dbReference type="Proteomes" id="UP001379533">
    <property type="component" value="Chromosome"/>
</dbReference>
<proteinExistence type="predicted"/>
<sequence length="136" mass="14761">MRYDTKISIAVREDNATWQKLNVTAFLASGVAIGIPEVAGEPYEDAANRRYLSLFRQPVLIHAGSAEALAAAHAKALERGLATAIYTDEMFITSNDADNRAAVRAADASKLRFAGIAIYGPRNAVDKVFKGLRLHE</sequence>
<name>A0ABZ2KMB9_9BACT</name>
<dbReference type="InterPro" id="IPR018988">
    <property type="entry name" value="DUF2000"/>
</dbReference>
<dbReference type="Gene3D" id="3.40.1490.10">
    <property type="entry name" value="Bit1"/>
    <property type="match status" value="1"/>
</dbReference>
<dbReference type="InterPro" id="IPR023476">
    <property type="entry name" value="Pep_tRNA_hydro_II_dom_sf"/>
</dbReference>
<dbReference type="Pfam" id="PF09391">
    <property type="entry name" value="DUF2000"/>
    <property type="match status" value="1"/>
</dbReference>
<evidence type="ECO:0000313" key="1">
    <source>
        <dbReference type="EMBL" id="WXA99813.1"/>
    </source>
</evidence>
<organism evidence="1 2">
    <name type="scientific">Pendulispora brunnea</name>
    <dbReference type="NCBI Taxonomy" id="2905690"/>
    <lineage>
        <taxon>Bacteria</taxon>
        <taxon>Pseudomonadati</taxon>
        <taxon>Myxococcota</taxon>
        <taxon>Myxococcia</taxon>
        <taxon>Myxococcales</taxon>
        <taxon>Sorangiineae</taxon>
        <taxon>Pendulisporaceae</taxon>
        <taxon>Pendulispora</taxon>
    </lineage>
</organism>